<dbReference type="PANTHER" id="PTHR47338:SF16">
    <property type="entry name" value="TRANSCRIPTION FACTOR, PUTATIVE (AFU_ORTHOLOGUE AFUA_2G09360)-RELATED"/>
    <property type="match status" value="1"/>
</dbReference>
<evidence type="ECO:0000256" key="5">
    <source>
        <dbReference type="ARBA" id="ARBA00023242"/>
    </source>
</evidence>
<evidence type="ECO:0000256" key="4">
    <source>
        <dbReference type="ARBA" id="ARBA00023163"/>
    </source>
</evidence>
<protein>
    <recommendedName>
        <fullName evidence="9">Zn(2)-C6 fungal-type domain-containing protein</fullName>
    </recommendedName>
</protein>
<dbReference type="InterPro" id="IPR050815">
    <property type="entry name" value="TF_fung"/>
</dbReference>
<feature type="transmembrane region" description="Helical" evidence="6">
    <location>
        <begin position="153"/>
        <end position="175"/>
    </location>
</feature>
<keyword evidence="5" id="KW-0539">Nucleus</keyword>
<keyword evidence="2" id="KW-0479">Metal-binding</keyword>
<accession>A0A074W9H1</accession>
<dbReference type="CDD" id="cd12148">
    <property type="entry name" value="fungal_TF_MHR"/>
    <property type="match status" value="1"/>
</dbReference>
<feature type="non-terminal residue" evidence="7">
    <location>
        <position position="1"/>
    </location>
</feature>
<sequence>CSARKKKCLPTVAGKPCVLCTTKRLICDIDPSFPATVQQNGSGPFESAHSSDMSSVFQNPETVTSLLENEALTTELVNIYFDVIHEKQPFLFHRPSFMTSLQAGTIPRYVVSAMASLAARFSINPQLAGFPRNDRGRPFLDTALKGFYSRTDLVCTSALQGACLLAIFTVYWVAWTNDLWYSCECQFPRGLFPPAQYPKPLDDLATIRLADHGAQSTTRETSLRALMISLLGIYPMVRNLNYRHDQIRVQEVDFRSLQSQMDELFRCLPHSLQNDLENPAIFKDVDRANEMEIVHPFYHAMNQMIYFQFLSGRQNGTKDFKDEEITDYVARCRQHASALTEMMFIWFKRTPSDMTFFCAPCIGQMLAVATAVHLHTLVFDADEMSILAAKQYLEQNYMMMMRLAEYWPTLNKTVARMQAIHEACRVNDSPLTFDITSWMADFLHKCN</sequence>
<keyword evidence="3" id="KW-0805">Transcription regulation</keyword>
<evidence type="ECO:0000256" key="1">
    <source>
        <dbReference type="ARBA" id="ARBA00004123"/>
    </source>
</evidence>
<proteinExistence type="predicted"/>
<dbReference type="GO" id="GO:0005634">
    <property type="term" value="C:nucleus"/>
    <property type="evidence" value="ECO:0007669"/>
    <property type="project" value="UniProtKB-SubCell"/>
</dbReference>
<dbReference type="GeneID" id="25412704"/>
<dbReference type="GO" id="GO:0046872">
    <property type="term" value="F:metal ion binding"/>
    <property type="evidence" value="ECO:0007669"/>
    <property type="project" value="UniProtKB-KW"/>
</dbReference>
<evidence type="ECO:0000313" key="8">
    <source>
        <dbReference type="Proteomes" id="UP000027730"/>
    </source>
</evidence>
<name>A0A074W9H1_9PEZI</name>
<dbReference type="HOGENOM" id="CLU_026304_1_0_1"/>
<comment type="subcellular location">
    <subcellularLocation>
        <location evidence="1">Nucleus</location>
    </subcellularLocation>
</comment>
<dbReference type="OrthoDB" id="1924787at2759"/>
<keyword evidence="8" id="KW-1185">Reference proteome</keyword>
<keyword evidence="4" id="KW-0804">Transcription</keyword>
<organism evidence="7 8">
    <name type="scientific">Aureobasidium namibiae CBS 147.97</name>
    <dbReference type="NCBI Taxonomy" id="1043004"/>
    <lineage>
        <taxon>Eukaryota</taxon>
        <taxon>Fungi</taxon>
        <taxon>Dikarya</taxon>
        <taxon>Ascomycota</taxon>
        <taxon>Pezizomycotina</taxon>
        <taxon>Dothideomycetes</taxon>
        <taxon>Dothideomycetidae</taxon>
        <taxon>Dothideales</taxon>
        <taxon>Saccotheciaceae</taxon>
        <taxon>Aureobasidium</taxon>
    </lineage>
</organism>
<gene>
    <name evidence="7" type="ORF">M436DRAFT_58715</name>
</gene>
<reference evidence="7 8" key="1">
    <citation type="journal article" date="2014" name="BMC Genomics">
        <title>Genome sequencing of four Aureobasidium pullulans varieties: biotechnological potential, stress tolerance, and description of new species.</title>
        <authorList>
            <person name="Gostin Ar C."/>
            <person name="Ohm R.A."/>
            <person name="Kogej T."/>
            <person name="Sonjak S."/>
            <person name="Turk M."/>
            <person name="Zajc J."/>
            <person name="Zalar P."/>
            <person name="Grube M."/>
            <person name="Sun H."/>
            <person name="Han J."/>
            <person name="Sharma A."/>
            <person name="Chiniquy J."/>
            <person name="Ngan C.Y."/>
            <person name="Lipzen A."/>
            <person name="Barry K."/>
            <person name="Grigoriev I.V."/>
            <person name="Gunde-Cimerman N."/>
        </authorList>
    </citation>
    <scope>NUCLEOTIDE SEQUENCE [LARGE SCALE GENOMIC DNA]</scope>
    <source>
        <strain evidence="7 8">CBS 147.97</strain>
    </source>
</reference>
<evidence type="ECO:0000256" key="3">
    <source>
        <dbReference type="ARBA" id="ARBA00023015"/>
    </source>
</evidence>
<evidence type="ECO:0000313" key="7">
    <source>
        <dbReference type="EMBL" id="KEQ68264.1"/>
    </source>
</evidence>
<dbReference type="GO" id="GO:0000981">
    <property type="term" value="F:DNA-binding transcription factor activity, RNA polymerase II-specific"/>
    <property type="evidence" value="ECO:0007669"/>
    <property type="project" value="InterPro"/>
</dbReference>
<evidence type="ECO:0008006" key="9">
    <source>
        <dbReference type="Google" id="ProtNLM"/>
    </source>
</evidence>
<dbReference type="AlphaFoldDB" id="A0A074W9H1"/>
<dbReference type="Proteomes" id="UP000027730">
    <property type="component" value="Unassembled WGS sequence"/>
</dbReference>
<keyword evidence="6" id="KW-0472">Membrane</keyword>
<dbReference type="RefSeq" id="XP_013422450.1">
    <property type="nucleotide sequence ID" value="XM_013566996.1"/>
</dbReference>
<keyword evidence="6" id="KW-1133">Transmembrane helix</keyword>
<dbReference type="PANTHER" id="PTHR47338">
    <property type="entry name" value="ZN(II)2CYS6 TRANSCRIPTION FACTOR (EUROFUNG)-RELATED"/>
    <property type="match status" value="1"/>
</dbReference>
<evidence type="ECO:0000256" key="2">
    <source>
        <dbReference type="ARBA" id="ARBA00022723"/>
    </source>
</evidence>
<keyword evidence="6" id="KW-0812">Transmembrane</keyword>
<dbReference type="EMBL" id="KL584732">
    <property type="protein sequence ID" value="KEQ68264.1"/>
    <property type="molecule type" value="Genomic_DNA"/>
</dbReference>
<evidence type="ECO:0000256" key="6">
    <source>
        <dbReference type="SAM" id="Phobius"/>
    </source>
</evidence>